<feature type="compositionally biased region" description="Low complexity" evidence="1">
    <location>
        <begin position="292"/>
        <end position="302"/>
    </location>
</feature>
<accession>A0ABT6RL25</accession>
<organism evidence="3 4">
    <name type="scientific">Streptomyces solicavernae</name>
    <dbReference type="NCBI Taxonomy" id="3043614"/>
    <lineage>
        <taxon>Bacteria</taxon>
        <taxon>Bacillati</taxon>
        <taxon>Actinomycetota</taxon>
        <taxon>Actinomycetes</taxon>
        <taxon>Kitasatosporales</taxon>
        <taxon>Streptomycetaceae</taxon>
        <taxon>Streptomyces</taxon>
    </lineage>
</organism>
<feature type="region of interest" description="Disordered" evidence="1">
    <location>
        <begin position="292"/>
        <end position="363"/>
    </location>
</feature>
<keyword evidence="4" id="KW-1185">Reference proteome</keyword>
<dbReference type="Proteomes" id="UP001224661">
    <property type="component" value="Unassembled WGS sequence"/>
</dbReference>
<evidence type="ECO:0000313" key="4">
    <source>
        <dbReference type="Proteomes" id="UP001224661"/>
    </source>
</evidence>
<feature type="transmembrane region" description="Helical" evidence="2">
    <location>
        <begin position="12"/>
        <end position="29"/>
    </location>
</feature>
<name>A0ABT6RL25_9ACTN</name>
<reference evidence="3 4" key="1">
    <citation type="submission" date="2023-05" db="EMBL/GenBank/DDBJ databases">
        <title>Draft genome sequence of Streptomyces sp. B-S-A8 isolated from a cave soil in Thailand.</title>
        <authorList>
            <person name="Chamroensaksri N."/>
            <person name="Muangham S."/>
        </authorList>
    </citation>
    <scope>NUCLEOTIDE SEQUENCE [LARGE SCALE GENOMIC DNA]</scope>
    <source>
        <strain evidence="3 4">B-S-A8</strain>
    </source>
</reference>
<feature type="compositionally biased region" description="Gly residues" evidence="1">
    <location>
        <begin position="303"/>
        <end position="315"/>
    </location>
</feature>
<evidence type="ECO:0000256" key="2">
    <source>
        <dbReference type="SAM" id="Phobius"/>
    </source>
</evidence>
<protein>
    <submittedName>
        <fullName evidence="3">DUF2637 domain-containing protein</fullName>
    </submittedName>
</protein>
<sequence length="377" mass="40672">MRMTDISLDWLLPGGVLLLGLLAAVAVVARGKRAGEKAAEDSWERSEERRRRKEAIYGTASYVLLFCCAAVAAALSFHGLVGFGRQNLNLSGGWEYLVPFGLDGAAMFCSVLAVREASHGDAALGSRLLVWTFAGAAAWFNWVHAPRGLGHDGAPQFFAGMSLSAAVLFDRALKQTRRAALREQGLVPRPLPQIRVVRWLRAPRETFGAWSLMLLEGVRSLDEAVEEVRDERKQKTETRQHRREQEKLERAHLKAVSRGQRTLTGKIGRLDAREPQPQAAALTGQTPQAVLPAQGQPQAVGAGPTGQGAQGGDPSGGADPAIAAEQLPVRSRPSLQSVSGGEAAAEPVDLTAEDDTQTLPRLDSLEQKLKDLEQQFG</sequence>
<feature type="transmembrane region" description="Helical" evidence="2">
    <location>
        <begin position="55"/>
        <end position="76"/>
    </location>
</feature>
<feature type="transmembrane region" description="Helical" evidence="2">
    <location>
        <begin position="126"/>
        <end position="142"/>
    </location>
</feature>
<feature type="transmembrane region" description="Helical" evidence="2">
    <location>
        <begin position="96"/>
        <end position="114"/>
    </location>
</feature>
<keyword evidence="2" id="KW-0812">Transmembrane</keyword>
<dbReference type="InterPro" id="IPR021235">
    <property type="entry name" value="DUF2637"/>
</dbReference>
<keyword evidence="2" id="KW-0472">Membrane</keyword>
<evidence type="ECO:0000313" key="3">
    <source>
        <dbReference type="EMBL" id="MDI3385130.1"/>
    </source>
</evidence>
<feature type="region of interest" description="Disordered" evidence="1">
    <location>
        <begin position="253"/>
        <end position="272"/>
    </location>
</feature>
<dbReference type="EMBL" id="JASCIR010000002">
    <property type="protein sequence ID" value="MDI3385130.1"/>
    <property type="molecule type" value="Genomic_DNA"/>
</dbReference>
<dbReference type="RefSeq" id="WP_282509995.1">
    <property type="nucleotide sequence ID" value="NZ_JASCIR010000002.1"/>
</dbReference>
<comment type="caution">
    <text evidence="3">The sequence shown here is derived from an EMBL/GenBank/DDBJ whole genome shotgun (WGS) entry which is preliminary data.</text>
</comment>
<dbReference type="Pfam" id="PF10935">
    <property type="entry name" value="DUF2637"/>
    <property type="match status" value="1"/>
</dbReference>
<keyword evidence="2" id="KW-1133">Transmembrane helix</keyword>
<evidence type="ECO:0000256" key="1">
    <source>
        <dbReference type="SAM" id="MobiDB-lite"/>
    </source>
</evidence>
<proteinExistence type="predicted"/>
<gene>
    <name evidence="3" type="ORF">QIS99_02695</name>
</gene>